<feature type="compositionally biased region" description="Acidic residues" evidence="1">
    <location>
        <begin position="485"/>
        <end position="496"/>
    </location>
</feature>
<proteinExistence type="predicted"/>
<evidence type="ECO:0000313" key="3">
    <source>
        <dbReference type="Proteomes" id="UP001054902"/>
    </source>
</evidence>
<dbReference type="AlphaFoldDB" id="A0AAD3CV73"/>
<reference evidence="2 3" key="1">
    <citation type="journal article" date="2021" name="Sci. Rep.">
        <title>The genome of the diatom Chaetoceros tenuissimus carries an ancient integrated fragment of an extant virus.</title>
        <authorList>
            <person name="Hongo Y."/>
            <person name="Kimura K."/>
            <person name="Takaki Y."/>
            <person name="Yoshida Y."/>
            <person name="Baba S."/>
            <person name="Kobayashi G."/>
            <person name="Nagasaki K."/>
            <person name="Hano T."/>
            <person name="Tomaru Y."/>
        </authorList>
    </citation>
    <scope>NUCLEOTIDE SEQUENCE [LARGE SCALE GENOMIC DNA]</scope>
    <source>
        <strain evidence="2 3">NIES-3715</strain>
    </source>
</reference>
<name>A0AAD3CV73_9STRA</name>
<accession>A0AAD3CV73</accession>
<feature type="compositionally biased region" description="Basic residues" evidence="1">
    <location>
        <begin position="38"/>
        <end position="48"/>
    </location>
</feature>
<feature type="region of interest" description="Disordered" evidence="1">
    <location>
        <begin position="97"/>
        <end position="122"/>
    </location>
</feature>
<organism evidence="2 3">
    <name type="scientific">Chaetoceros tenuissimus</name>
    <dbReference type="NCBI Taxonomy" id="426638"/>
    <lineage>
        <taxon>Eukaryota</taxon>
        <taxon>Sar</taxon>
        <taxon>Stramenopiles</taxon>
        <taxon>Ochrophyta</taxon>
        <taxon>Bacillariophyta</taxon>
        <taxon>Coscinodiscophyceae</taxon>
        <taxon>Chaetocerotophycidae</taxon>
        <taxon>Chaetocerotales</taxon>
        <taxon>Chaetocerotaceae</taxon>
        <taxon>Chaetoceros</taxon>
    </lineage>
</organism>
<dbReference type="SUPFAM" id="SSF48452">
    <property type="entry name" value="TPR-like"/>
    <property type="match status" value="1"/>
</dbReference>
<feature type="compositionally biased region" description="Basic and acidic residues" evidence="1">
    <location>
        <begin position="415"/>
        <end position="424"/>
    </location>
</feature>
<feature type="region of interest" description="Disordered" evidence="1">
    <location>
        <begin position="376"/>
        <end position="429"/>
    </location>
</feature>
<gene>
    <name evidence="2" type="ORF">CTEN210_09133</name>
</gene>
<feature type="region of interest" description="Disordered" evidence="1">
    <location>
        <begin position="443"/>
        <end position="496"/>
    </location>
</feature>
<protein>
    <submittedName>
        <fullName evidence="2">Uncharacterized protein</fullName>
    </submittedName>
</protein>
<feature type="compositionally biased region" description="Basic and acidic residues" evidence="1">
    <location>
        <begin position="49"/>
        <end position="60"/>
    </location>
</feature>
<feature type="compositionally biased region" description="Acidic residues" evidence="1">
    <location>
        <begin position="449"/>
        <end position="478"/>
    </location>
</feature>
<dbReference type="InterPro" id="IPR011990">
    <property type="entry name" value="TPR-like_helical_dom_sf"/>
</dbReference>
<keyword evidence="3" id="KW-1185">Reference proteome</keyword>
<dbReference type="Gene3D" id="1.25.40.10">
    <property type="entry name" value="Tetratricopeptide repeat domain"/>
    <property type="match status" value="1"/>
</dbReference>
<evidence type="ECO:0000313" key="2">
    <source>
        <dbReference type="EMBL" id="GFH52657.1"/>
    </source>
</evidence>
<feature type="compositionally biased region" description="Basic and acidic residues" evidence="1">
    <location>
        <begin position="97"/>
        <end position="108"/>
    </location>
</feature>
<dbReference type="EMBL" id="BLLK01000045">
    <property type="protein sequence ID" value="GFH52657.1"/>
    <property type="molecule type" value="Genomic_DNA"/>
</dbReference>
<dbReference type="Proteomes" id="UP001054902">
    <property type="component" value="Unassembled WGS sequence"/>
</dbReference>
<comment type="caution">
    <text evidence="2">The sequence shown here is derived from an EMBL/GenBank/DDBJ whole genome shotgun (WGS) entry which is preliminary data.</text>
</comment>
<sequence length="519" mass="59610">MGKKSSRSSSNWSAAEHNSRLHKKIDKQNESSLENTSKLKKGYHRSAHLSHDNYEKRQESKLRLHISKVKRELDSLKKRLVKWDDLSEHELVKKQQLEAQKKRQREELESQPNYKKPRKGRLGPETWKLKGAARPAWEVYDFDTRYVCPHLKAHQEALEKYKRSINAMVVCKGFFGKFERDDGSPVDYSKLLIDNCRHYLSLLMQLALLALEAKKYKTARESFLEILDLEGYATLNPITNARCRLMRMYLEANRPDSARRLWEKLPVDYSSVWIRYNAALLEYVSWNILKEPGSSQTSATSLLIQAIRSNVYCAYMLAFHETFHQVMEYTEDVEDAPDASLEQAIEYCNSDAMGDWAGTDGALEWIKEVILNALNSNGTKTGEDNSDGNIGENSDEEGDAGNQQDNEDSSSDSDNDSKEVEDVPKTIILTELTKQDLEWEEKLAKAEKEYEEAMEEEEEENGKEQSEGDGEIDNDTQDIENGANGEEEDEEEEEVDFLMYCGMFRTGMDMLCDNGAFSL</sequence>
<feature type="region of interest" description="Disordered" evidence="1">
    <location>
        <begin position="1"/>
        <end position="60"/>
    </location>
</feature>
<evidence type="ECO:0000256" key="1">
    <source>
        <dbReference type="SAM" id="MobiDB-lite"/>
    </source>
</evidence>
<feature type="compositionally biased region" description="Acidic residues" evidence="1">
    <location>
        <begin position="393"/>
        <end position="414"/>
    </location>
</feature>